<keyword evidence="3" id="KW-1185">Reference proteome</keyword>
<feature type="region of interest" description="Disordered" evidence="1">
    <location>
        <begin position="45"/>
        <end position="64"/>
    </location>
</feature>
<reference evidence="2 3" key="1">
    <citation type="submission" date="2018-02" db="EMBL/GenBank/DDBJ databases">
        <title>The genomes of Aspergillus section Nigri reveals drivers in fungal speciation.</title>
        <authorList>
            <consortium name="DOE Joint Genome Institute"/>
            <person name="Vesth T.C."/>
            <person name="Nybo J."/>
            <person name="Theobald S."/>
            <person name="Brandl J."/>
            <person name="Frisvad J.C."/>
            <person name="Nielsen K.F."/>
            <person name="Lyhne E.K."/>
            <person name="Kogle M.E."/>
            <person name="Kuo A."/>
            <person name="Riley R."/>
            <person name="Clum A."/>
            <person name="Nolan M."/>
            <person name="Lipzen A."/>
            <person name="Salamov A."/>
            <person name="Henrissat B."/>
            <person name="Wiebenga A."/>
            <person name="De vries R.P."/>
            <person name="Grigoriev I.V."/>
            <person name="Mortensen U.H."/>
            <person name="Andersen M.R."/>
            <person name="Baker S.E."/>
        </authorList>
    </citation>
    <scope>NUCLEOTIDE SEQUENCE [LARGE SCALE GENOMIC DNA]</scope>
    <source>
        <strain evidence="2 3">CBS 114.51</strain>
    </source>
</reference>
<accession>A0A8T8X882</accession>
<dbReference type="RefSeq" id="XP_025529543.1">
    <property type="nucleotide sequence ID" value="XM_025667854.1"/>
</dbReference>
<organism evidence="2 3">
    <name type="scientific">Aspergillus japonicus CBS 114.51</name>
    <dbReference type="NCBI Taxonomy" id="1448312"/>
    <lineage>
        <taxon>Eukaryota</taxon>
        <taxon>Fungi</taxon>
        <taxon>Dikarya</taxon>
        <taxon>Ascomycota</taxon>
        <taxon>Pezizomycotina</taxon>
        <taxon>Eurotiomycetes</taxon>
        <taxon>Eurotiomycetidae</taxon>
        <taxon>Eurotiales</taxon>
        <taxon>Aspergillaceae</taxon>
        <taxon>Aspergillus</taxon>
        <taxon>Aspergillus subgen. Circumdati</taxon>
    </lineage>
</organism>
<dbReference type="AlphaFoldDB" id="A0A8T8X882"/>
<dbReference type="Proteomes" id="UP000249497">
    <property type="component" value="Unassembled WGS sequence"/>
</dbReference>
<name>A0A8T8X882_ASPJA</name>
<sequence>MTLSLSHQVGSSIFSSSLLVRCSNSLRVGLGMELVSEWFWQGREPPHNSPQSISPSRKKVSGQFPLRMPWPTGSLRYDEHTSQKSIHRLRLLIQGPDSLKKRGCKYPAETNCAIS</sequence>
<dbReference type="GeneID" id="37171546"/>
<evidence type="ECO:0000313" key="3">
    <source>
        <dbReference type="Proteomes" id="UP000249497"/>
    </source>
</evidence>
<dbReference type="EMBL" id="KZ824781">
    <property type="protein sequence ID" value="RAH83649.1"/>
    <property type="molecule type" value="Genomic_DNA"/>
</dbReference>
<gene>
    <name evidence="2" type="ORF">BO86DRAFT_31025</name>
</gene>
<evidence type="ECO:0000256" key="1">
    <source>
        <dbReference type="SAM" id="MobiDB-lite"/>
    </source>
</evidence>
<proteinExistence type="predicted"/>
<evidence type="ECO:0000313" key="2">
    <source>
        <dbReference type="EMBL" id="RAH83649.1"/>
    </source>
</evidence>
<protein>
    <submittedName>
        <fullName evidence="2">Uncharacterized protein</fullName>
    </submittedName>
</protein>